<dbReference type="PANTHER" id="PTHR10654:SF14">
    <property type="entry name" value="EMBRYONAL FYN-ASSOCIATED SUBSTRATE"/>
    <property type="match status" value="1"/>
</dbReference>
<dbReference type="Pfam" id="PF12026">
    <property type="entry name" value="CAS_C"/>
    <property type="match status" value="1"/>
</dbReference>
<dbReference type="Proteomes" id="UP000827986">
    <property type="component" value="Unassembled WGS sequence"/>
</dbReference>
<dbReference type="GO" id="GO:0016477">
    <property type="term" value="P:cell migration"/>
    <property type="evidence" value="ECO:0007669"/>
    <property type="project" value="TreeGrafter"/>
</dbReference>
<feature type="region of interest" description="Disordered" evidence="6">
    <location>
        <begin position="131"/>
        <end position="177"/>
    </location>
</feature>
<dbReference type="GO" id="GO:0007155">
    <property type="term" value="P:cell adhesion"/>
    <property type="evidence" value="ECO:0007669"/>
    <property type="project" value="UniProtKB-KW"/>
</dbReference>
<evidence type="ECO:0000313" key="9">
    <source>
        <dbReference type="Proteomes" id="UP000827986"/>
    </source>
</evidence>
<dbReference type="PANTHER" id="PTHR10654">
    <property type="entry name" value="CAS SCAFFOLDING PROTEIN"/>
    <property type="match status" value="1"/>
</dbReference>
<evidence type="ECO:0000259" key="7">
    <source>
        <dbReference type="PROSITE" id="PS50002"/>
    </source>
</evidence>
<sequence length="563" mass="59262">MPPCASVSMGQAVEAPCIGAAKDEACPALPPGRGAARGCLRGNSPPGLSVVGLKPLAHPLGLTQQRSLQAQLARALFDNVAECPEELSFRRGDLMLVLQPKVPGLAGWHLCSLHGQQGIVPANRVCVLPEPGPPDLSPAPRKESAPPVLYKPPQGQRSSSAGQKEEQQEVYVVPPPTRPCLTPCDDIYKVPRATRRDSDPSEVYDVPCSLLRDAPLSDTYDTPSPFPKQAAELDADPYNVPPPAKPPPVQEEEEEEGRGEEAAPVYAAPSNLRRASALLNLYESPEELLGGEYDLPGPPTPEAALGGLSLGEVGGVGRRPRLPSAESLSRRPLPALPSPSPRKGSIQDRPLPPPPPRLGGLAGGPDEGAGDGHSEYEGIRLAEEYDYVHLKGTDRLQPPATDCDPPEEATSPRPQPETPLLLEEEEVPPSAEDAQLLQFYAGQCRTHYATLLAATEALLASAGANQPPGVFVPHGRFVLVTAHKLVFVGDTLARQAASAPVRARVGAAAGALCQALKGAVLSVKGAALSYPSAPAARLLQERLAELSRRAQGFTSLLSTLAPS</sequence>
<dbReference type="PROSITE" id="PS50002">
    <property type="entry name" value="SH3"/>
    <property type="match status" value="1"/>
</dbReference>
<dbReference type="GO" id="GO:0005925">
    <property type="term" value="C:focal adhesion"/>
    <property type="evidence" value="ECO:0007669"/>
    <property type="project" value="TreeGrafter"/>
</dbReference>
<dbReference type="SMART" id="SM00326">
    <property type="entry name" value="SH3"/>
    <property type="match status" value="1"/>
</dbReference>
<name>A0A9D3XNF3_9SAUR</name>
<dbReference type="FunFam" id="2.30.30.40:FF:000009">
    <property type="entry name" value="Breast cancer anti-estrogen resistance 1"/>
    <property type="match status" value="1"/>
</dbReference>
<keyword evidence="4" id="KW-0130">Cell adhesion</keyword>
<dbReference type="InterPro" id="IPR037362">
    <property type="entry name" value="CAS_fam"/>
</dbReference>
<dbReference type="InterPro" id="IPR001452">
    <property type="entry name" value="SH3_domain"/>
</dbReference>
<dbReference type="InterPro" id="IPR021901">
    <property type="entry name" value="CAS_C"/>
</dbReference>
<dbReference type="GO" id="GO:0005886">
    <property type="term" value="C:plasma membrane"/>
    <property type="evidence" value="ECO:0007669"/>
    <property type="project" value="TreeGrafter"/>
</dbReference>
<dbReference type="AlphaFoldDB" id="A0A9D3XNF3"/>
<feature type="region of interest" description="Disordered" evidence="6">
    <location>
        <begin position="394"/>
        <end position="418"/>
    </location>
</feature>
<evidence type="ECO:0000313" key="8">
    <source>
        <dbReference type="EMBL" id="KAH1182285.1"/>
    </source>
</evidence>
<reference evidence="8" key="1">
    <citation type="submission" date="2021-09" db="EMBL/GenBank/DDBJ databases">
        <title>The genome of Mauremys mutica provides insights into the evolution of semi-aquatic lifestyle.</title>
        <authorList>
            <person name="Gong S."/>
            <person name="Gao Y."/>
        </authorList>
    </citation>
    <scope>NUCLEOTIDE SEQUENCE</scope>
    <source>
        <strain evidence="8">MM-2020</strain>
        <tissue evidence="8">Muscle</tissue>
    </source>
</reference>
<feature type="domain" description="SH3" evidence="7">
    <location>
        <begin position="68"/>
        <end position="130"/>
    </location>
</feature>
<evidence type="ECO:0000256" key="3">
    <source>
        <dbReference type="ARBA" id="ARBA00022553"/>
    </source>
</evidence>
<dbReference type="GO" id="GO:0007169">
    <property type="term" value="P:cell surface receptor protein tyrosine kinase signaling pathway"/>
    <property type="evidence" value="ECO:0007669"/>
    <property type="project" value="TreeGrafter"/>
</dbReference>
<keyword evidence="3" id="KW-0597">Phosphoprotein</keyword>
<evidence type="ECO:0000256" key="4">
    <source>
        <dbReference type="ARBA" id="ARBA00022889"/>
    </source>
</evidence>
<evidence type="ECO:0000256" key="5">
    <source>
        <dbReference type="PROSITE-ProRule" id="PRU00192"/>
    </source>
</evidence>
<feature type="compositionally biased region" description="Pro residues" evidence="6">
    <location>
        <begin position="239"/>
        <end position="249"/>
    </location>
</feature>
<feature type="region of interest" description="Disordered" evidence="6">
    <location>
        <begin position="288"/>
        <end position="374"/>
    </location>
</feature>
<feature type="region of interest" description="Disordered" evidence="6">
    <location>
        <begin position="215"/>
        <end position="270"/>
    </location>
</feature>
<comment type="caution">
    <text evidence="8">The sequence shown here is derived from an EMBL/GenBank/DDBJ whole genome shotgun (WGS) entry which is preliminary data.</text>
</comment>
<dbReference type="EMBL" id="JAHDVG010000467">
    <property type="protein sequence ID" value="KAH1182285.1"/>
    <property type="molecule type" value="Genomic_DNA"/>
</dbReference>
<comment type="similarity">
    <text evidence="1">Belongs to the CAS family.</text>
</comment>
<dbReference type="GO" id="GO:0005737">
    <property type="term" value="C:cytoplasm"/>
    <property type="evidence" value="ECO:0007669"/>
    <property type="project" value="TreeGrafter"/>
</dbReference>
<evidence type="ECO:0000256" key="1">
    <source>
        <dbReference type="ARBA" id="ARBA00007848"/>
    </source>
</evidence>
<dbReference type="InterPro" id="IPR036028">
    <property type="entry name" value="SH3-like_dom_sf"/>
</dbReference>
<feature type="compositionally biased region" description="Gly residues" evidence="6">
    <location>
        <begin position="308"/>
        <end position="317"/>
    </location>
</feature>
<dbReference type="Gene3D" id="2.30.30.40">
    <property type="entry name" value="SH3 Domains"/>
    <property type="match status" value="1"/>
</dbReference>
<accession>A0A9D3XNF3</accession>
<dbReference type="SUPFAM" id="SSF50044">
    <property type="entry name" value="SH3-domain"/>
    <property type="match status" value="1"/>
</dbReference>
<keyword evidence="2 5" id="KW-0728">SH3 domain</keyword>
<gene>
    <name evidence="8" type="ORF">KIL84_010039</name>
</gene>
<dbReference type="Gene3D" id="1.20.120.230">
    <property type="entry name" value="Alpha-catenin/vinculin-like"/>
    <property type="match status" value="1"/>
</dbReference>
<evidence type="ECO:0000256" key="2">
    <source>
        <dbReference type="ARBA" id="ARBA00022443"/>
    </source>
</evidence>
<protein>
    <recommendedName>
        <fullName evidence="7">SH3 domain-containing protein</fullName>
    </recommendedName>
</protein>
<organism evidence="8 9">
    <name type="scientific">Mauremys mutica</name>
    <name type="common">yellowpond turtle</name>
    <dbReference type="NCBI Taxonomy" id="74926"/>
    <lineage>
        <taxon>Eukaryota</taxon>
        <taxon>Metazoa</taxon>
        <taxon>Chordata</taxon>
        <taxon>Craniata</taxon>
        <taxon>Vertebrata</taxon>
        <taxon>Euteleostomi</taxon>
        <taxon>Archelosauria</taxon>
        <taxon>Testudinata</taxon>
        <taxon>Testudines</taxon>
        <taxon>Cryptodira</taxon>
        <taxon>Durocryptodira</taxon>
        <taxon>Testudinoidea</taxon>
        <taxon>Geoemydidae</taxon>
        <taxon>Geoemydinae</taxon>
        <taxon>Mauremys</taxon>
    </lineage>
</organism>
<dbReference type="Pfam" id="PF14604">
    <property type="entry name" value="SH3_9"/>
    <property type="match status" value="1"/>
</dbReference>
<proteinExistence type="inferred from homology"/>
<evidence type="ECO:0000256" key="6">
    <source>
        <dbReference type="SAM" id="MobiDB-lite"/>
    </source>
</evidence>
<keyword evidence="9" id="KW-1185">Reference proteome</keyword>